<sequence>MAGKQKVTKSSELSSCDSYFENIQCRKKLPFSLQETLTAAFAEIPASSFPPVPGGKVIEILEDTSVADAVRILSERNIMAAPVRKVDAGNSSDWRDRYLGIIDYSAIVLWVLEGAELAAVALSATSAAAAGIGTGAVGALGAVALGVIGPVAVAGLTAAAVGAAVAGGVAAEKGAGKDASTAADNLGQDFYKVLLQEEPFKSTTVGSIVKSYRWSPFLPVATNSSMLSILLLLSKYRLRNVPVIEPGNPDIQNFITQSAIVQGLEGCKGRDWFDCIAAHPISNVGLPFVSADEVVSVQSDELILEAFKKMKDNEIGGLPVVEGPNKKIHTVMDFMNTVVSTTEGTGRVTPPITCKPDATLGSLVHALASKSVHRIHVVNQSEEVVGVITLRDVISCFVYEPPNHFDNYFSFSTKEMLND</sequence>
<dbReference type="AlphaFoldDB" id="A0A9Q0PMZ4"/>
<reference evidence="5" key="1">
    <citation type="submission" date="2022-11" db="EMBL/GenBank/DDBJ databases">
        <authorList>
            <person name="Hyden B.L."/>
            <person name="Feng K."/>
            <person name="Yates T."/>
            <person name="Jawdy S."/>
            <person name="Smart L.B."/>
            <person name="Muchero W."/>
        </authorList>
    </citation>
    <scope>NUCLEOTIDE SEQUENCE</scope>
    <source>
        <tissue evidence="5">Shoot tip</tissue>
    </source>
</reference>
<dbReference type="PANTHER" id="PTHR13780:SF47">
    <property type="entry name" value="SNF1-RELATED PROTEIN KINASE REGULATORY SUBUNIT GAMMA-1-LIKE"/>
    <property type="match status" value="1"/>
</dbReference>
<organism evidence="5 6">
    <name type="scientific">Salix koriyanagi</name>
    <dbReference type="NCBI Taxonomy" id="2511006"/>
    <lineage>
        <taxon>Eukaryota</taxon>
        <taxon>Viridiplantae</taxon>
        <taxon>Streptophyta</taxon>
        <taxon>Embryophyta</taxon>
        <taxon>Tracheophyta</taxon>
        <taxon>Spermatophyta</taxon>
        <taxon>Magnoliopsida</taxon>
        <taxon>eudicotyledons</taxon>
        <taxon>Gunneridae</taxon>
        <taxon>Pentapetalae</taxon>
        <taxon>rosids</taxon>
        <taxon>fabids</taxon>
        <taxon>Malpighiales</taxon>
        <taxon>Salicaceae</taxon>
        <taxon>Saliceae</taxon>
        <taxon>Salix</taxon>
    </lineage>
</organism>
<dbReference type="SMART" id="SM00116">
    <property type="entry name" value="CBS"/>
    <property type="match status" value="4"/>
</dbReference>
<dbReference type="Pfam" id="PF00571">
    <property type="entry name" value="CBS"/>
    <property type="match status" value="2"/>
</dbReference>
<dbReference type="InterPro" id="IPR050511">
    <property type="entry name" value="AMPK_gamma/SDS23_families"/>
</dbReference>
<evidence type="ECO:0000256" key="3">
    <source>
        <dbReference type="PROSITE-ProRule" id="PRU00703"/>
    </source>
</evidence>
<comment type="caution">
    <text evidence="5">The sequence shown here is derived from an EMBL/GenBank/DDBJ whole genome shotgun (WGS) entry which is preliminary data.</text>
</comment>
<dbReference type="SUPFAM" id="SSF54631">
    <property type="entry name" value="CBS-domain pair"/>
    <property type="match status" value="2"/>
</dbReference>
<dbReference type="InterPro" id="IPR046342">
    <property type="entry name" value="CBS_dom_sf"/>
</dbReference>
<name>A0A9Q0PMZ4_9ROSI</name>
<evidence type="ECO:0000256" key="1">
    <source>
        <dbReference type="ARBA" id="ARBA00022737"/>
    </source>
</evidence>
<evidence type="ECO:0000313" key="5">
    <source>
        <dbReference type="EMBL" id="KAJ6691156.1"/>
    </source>
</evidence>
<keyword evidence="2 3" id="KW-0129">CBS domain</keyword>
<feature type="domain" description="CBS" evidence="4">
    <location>
        <begin position="51"/>
        <end position="117"/>
    </location>
</feature>
<dbReference type="Gene3D" id="3.10.580.10">
    <property type="entry name" value="CBS-domain"/>
    <property type="match status" value="2"/>
</dbReference>
<dbReference type="PANTHER" id="PTHR13780">
    <property type="entry name" value="AMP-ACTIVATED PROTEIN KINASE, GAMMA REGULATORY SUBUNIT"/>
    <property type="match status" value="1"/>
</dbReference>
<dbReference type="CDD" id="cd02205">
    <property type="entry name" value="CBS_pair_SF"/>
    <property type="match status" value="1"/>
</dbReference>
<keyword evidence="6" id="KW-1185">Reference proteome</keyword>
<keyword evidence="1" id="KW-0677">Repeat</keyword>
<reference evidence="5" key="2">
    <citation type="journal article" date="2023" name="Int. J. Mol. Sci.">
        <title>De Novo Assembly and Annotation of 11 Diverse Shrub Willow (Salix) Genomes Reveals Novel Gene Organization in Sex-Linked Regions.</title>
        <authorList>
            <person name="Hyden B."/>
            <person name="Feng K."/>
            <person name="Yates T.B."/>
            <person name="Jawdy S."/>
            <person name="Cereghino C."/>
            <person name="Smart L.B."/>
            <person name="Muchero W."/>
        </authorList>
    </citation>
    <scope>NUCLEOTIDE SEQUENCE</scope>
    <source>
        <tissue evidence="5">Shoot tip</tissue>
    </source>
</reference>
<gene>
    <name evidence="5" type="ORF">OIU74_015779</name>
</gene>
<dbReference type="Proteomes" id="UP001151752">
    <property type="component" value="Chromosome 17"/>
</dbReference>
<evidence type="ECO:0000256" key="2">
    <source>
        <dbReference type="ARBA" id="ARBA00023122"/>
    </source>
</evidence>
<dbReference type="InterPro" id="IPR000644">
    <property type="entry name" value="CBS_dom"/>
</dbReference>
<evidence type="ECO:0000259" key="4">
    <source>
        <dbReference type="PROSITE" id="PS51371"/>
    </source>
</evidence>
<feature type="domain" description="CBS" evidence="4">
    <location>
        <begin position="347"/>
        <end position="407"/>
    </location>
</feature>
<dbReference type="PROSITE" id="PS51371">
    <property type="entry name" value="CBS"/>
    <property type="match status" value="2"/>
</dbReference>
<protein>
    <recommendedName>
        <fullName evidence="4">CBS domain-containing protein</fullName>
    </recommendedName>
</protein>
<proteinExistence type="predicted"/>
<accession>A0A9Q0PMZ4</accession>
<dbReference type="EMBL" id="JAPFFM010000018">
    <property type="protein sequence ID" value="KAJ6691156.1"/>
    <property type="molecule type" value="Genomic_DNA"/>
</dbReference>
<evidence type="ECO:0000313" key="6">
    <source>
        <dbReference type="Proteomes" id="UP001151752"/>
    </source>
</evidence>